<comment type="similarity">
    <text evidence="2">Belongs to the major facilitator superfamily. Bcr/CmlA family.</text>
</comment>
<evidence type="ECO:0000256" key="5">
    <source>
        <dbReference type="ARBA" id="ARBA00022692"/>
    </source>
</evidence>
<feature type="transmembrane region" description="Helical" evidence="8">
    <location>
        <begin position="12"/>
        <end position="30"/>
    </location>
</feature>
<dbReference type="Pfam" id="PF07690">
    <property type="entry name" value="MFS_1"/>
    <property type="match status" value="1"/>
</dbReference>
<dbReference type="PROSITE" id="PS00216">
    <property type="entry name" value="SUGAR_TRANSPORT_1"/>
    <property type="match status" value="1"/>
</dbReference>
<dbReference type="AlphaFoldDB" id="A0A7I0NSR5"/>
<accession>A0A7I0NSR5</accession>
<dbReference type="RefSeq" id="WP_176573804.1">
    <property type="nucleotide sequence ID" value="NZ_CBDRGH010000074.1"/>
</dbReference>
<dbReference type="InterPro" id="IPR036259">
    <property type="entry name" value="MFS_trans_sf"/>
</dbReference>
<dbReference type="InterPro" id="IPR004812">
    <property type="entry name" value="Efflux_drug-R_Bcr/CmlA"/>
</dbReference>
<dbReference type="Gene3D" id="1.20.1720.10">
    <property type="entry name" value="Multidrug resistance protein D"/>
    <property type="match status" value="1"/>
</dbReference>
<feature type="transmembrane region" description="Helical" evidence="8">
    <location>
        <begin position="255"/>
        <end position="274"/>
    </location>
</feature>
<dbReference type="FunFam" id="1.20.1720.10:FF:000005">
    <property type="entry name" value="Bcr/CflA family efflux transporter"/>
    <property type="match status" value="1"/>
</dbReference>
<evidence type="ECO:0000256" key="1">
    <source>
        <dbReference type="ARBA" id="ARBA00004651"/>
    </source>
</evidence>
<dbReference type="InterPro" id="IPR011701">
    <property type="entry name" value="MFS"/>
</dbReference>
<sequence>MPTIAIDGASHRFRLVLVLGLLTALGPLTIDMYLPSLPKITTDLRTTSAAVQLTLTGTLAGLALGQLLAGPISDALGRRVPLLAGVGVHVLASALCVAAPNVAVLGGLRVLQGLGAAAAAVVAMAIVRDLFSGPDAAKLYSRLMLVLGVAPILAPALGGLVLRWTQWRGIFVVLAVIGVAIVAATALILPETLPVQWRRSDGLLGTVRDYGRLFTDRIYVGLVLVTGLAMAALLAYVSGSSFIFQDEYGMSEQQFALVFAGGAVGLIGATQINVRLLRRWSPQQILVGSLLGGLVAGSVLLVSAQTGFGGLAGVLVPLWIVLAMVGLSLPNVPALALSRHGDVAGTAAALLGAVQSGVGALAASLVGVLGVGSMATAVAIVVAGSMLAANVVLWLVVQPRRLPTDEEALEPSIAVAR</sequence>
<dbReference type="PANTHER" id="PTHR23502">
    <property type="entry name" value="MAJOR FACILITATOR SUPERFAMILY"/>
    <property type="match status" value="1"/>
</dbReference>
<feature type="transmembrane region" description="Helical" evidence="8">
    <location>
        <begin position="143"/>
        <end position="164"/>
    </location>
</feature>
<dbReference type="Proteomes" id="UP000509418">
    <property type="component" value="Chromosome"/>
</dbReference>
<dbReference type="EMBL" id="CP056041">
    <property type="protein sequence ID" value="QKZ16108.1"/>
    <property type="molecule type" value="Genomic_DNA"/>
</dbReference>
<dbReference type="NCBIfam" id="TIGR00710">
    <property type="entry name" value="efflux_Bcr_CflA"/>
    <property type="match status" value="1"/>
</dbReference>
<dbReference type="PANTHER" id="PTHR23502:SF132">
    <property type="entry name" value="POLYAMINE TRANSPORTER 2-RELATED"/>
    <property type="match status" value="1"/>
</dbReference>
<dbReference type="GO" id="GO:0042910">
    <property type="term" value="F:xenobiotic transmembrane transporter activity"/>
    <property type="evidence" value="ECO:0007669"/>
    <property type="project" value="InterPro"/>
</dbReference>
<keyword evidence="6 8" id="KW-1133">Transmembrane helix</keyword>
<organism evidence="10 12">
    <name type="scientific">Streptomyces chartreusis</name>
    <dbReference type="NCBI Taxonomy" id="1969"/>
    <lineage>
        <taxon>Bacteria</taxon>
        <taxon>Bacillati</taxon>
        <taxon>Actinomycetota</taxon>
        <taxon>Actinomycetes</taxon>
        <taxon>Kitasatosporales</taxon>
        <taxon>Streptomycetaceae</taxon>
        <taxon>Streptomyces</taxon>
    </lineage>
</organism>
<evidence type="ECO:0000256" key="8">
    <source>
        <dbReference type="SAM" id="Phobius"/>
    </source>
</evidence>
<evidence type="ECO:0000313" key="12">
    <source>
        <dbReference type="Proteomes" id="UP000509418"/>
    </source>
</evidence>
<keyword evidence="4" id="KW-1003">Cell membrane</keyword>
<feature type="transmembrane region" description="Helical" evidence="8">
    <location>
        <begin position="377"/>
        <end position="397"/>
    </location>
</feature>
<dbReference type="PROSITE" id="PS50850">
    <property type="entry name" value="MFS"/>
    <property type="match status" value="1"/>
</dbReference>
<feature type="domain" description="Major facilitator superfamily (MFS) profile" evidence="9">
    <location>
        <begin position="15"/>
        <end position="401"/>
    </location>
</feature>
<feature type="transmembrane region" description="Helical" evidence="8">
    <location>
        <begin position="316"/>
        <end position="337"/>
    </location>
</feature>
<evidence type="ECO:0000256" key="7">
    <source>
        <dbReference type="ARBA" id="ARBA00023136"/>
    </source>
</evidence>
<feature type="transmembrane region" description="Helical" evidence="8">
    <location>
        <begin position="286"/>
        <end position="304"/>
    </location>
</feature>
<dbReference type="PRINTS" id="PR01036">
    <property type="entry name" value="TCRTETB"/>
</dbReference>
<feature type="transmembrane region" description="Helical" evidence="8">
    <location>
        <begin position="218"/>
        <end position="243"/>
    </location>
</feature>
<dbReference type="InterPro" id="IPR005829">
    <property type="entry name" value="Sugar_transporter_CS"/>
</dbReference>
<keyword evidence="7 8" id="KW-0472">Membrane</keyword>
<protein>
    <submittedName>
        <fullName evidence="10">Multidrug effflux MFS transporter</fullName>
    </submittedName>
</protein>
<dbReference type="SUPFAM" id="SSF103473">
    <property type="entry name" value="MFS general substrate transporter"/>
    <property type="match status" value="1"/>
</dbReference>
<dbReference type="EMBL" id="CP056041">
    <property type="protein sequence ID" value="QKZ16909.1"/>
    <property type="molecule type" value="Genomic_DNA"/>
</dbReference>
<dbReference type="GO" id="GO:1990961">
    <property type="term" value="P:xenobiotic detoxification by transmembrane export across the plasma membrane"/>
    <property type="evidence" value="ECO:0007669"/>
    <property type="project" value="InterPro"/>
</dbReference>
<feature type="transmembrane region" description="Helical" evidence="8">
    <location>
        <begin position="170"/>
        <end position="189"/>
    </location>
</feature>
<keyword evidence="12" id="KW-1185">Reference proteome</keyword>
<evidence type="ECO:0000256" key="4">
    <source>
        <dbReference type="ARBA" id="ARBA00022475"/>
    </source>
</evidence>
<evidence type="ECO:0000256" key="6">
    <source>
        <dbReference type="ARBA" id="ARBA00022989"/>
    </source>
</evidence>
<evidence type="ECO:0000256" key="3">
    <source>
        <dbReference type="ARBA" id="ARBA00022448"/>
    </source>
</evidence>
<name>A0A7I0NSR5_STRCX</name>
<dbReference type="GO" id="GO:0005886">
    <property type="term" value="C:plasma membrane"/>
    <property type="evidence" value="ECO:0007669"/>
    <property type="project" value="UniProtKB-SubCell"/>
</dbReference>
<keyword evidence="5 8" id="KW-0812">Transmembrane</keyword>
<feature type="transmembrane region" description="Helical" evidence="8">
    <location>
        <begin position="349"/>
        <end position="371"/>
    </location>
</feature>
<gene>
    <name evidence="10" type="ORF">HUT05_01095</name>
    <name evidence="11" type="ORF">HUT05_05700</name>
</gene>
<dbReference type="CDD" id="cd17320">
    <property type="entry name" value="MFS_MdfA_MDR_like"/>
    <property type="match status" value="1"/>
</dbReference>
<feature type="transmembrane region" description="Helical" evidence="8">
    <location>
        <begin position="82"/>
        <end position="104"/>
    </location>
</feature>
<evidence type="ECO:0000256" key="2">
    <source>
        <dbReference type="ARBA" id="ARBA00006236"/>
    </source>
</evidence>
<evidence type="ECO:0000313" key="10">
    <source>
        <dbReference type="EMBL" id="QKZ16108.1"/>
    </source>
</evidence>
<evidence type="ECO:0000259" key="9">
    <source>
        <dbReference type="PROSITE" id="PS50850"/>
    </source>
</evidence>
<feature type="transmembrane region" description="Helical" evidence="8">
    <location>
        <begin position="110"/>
        <end position="131"/>
    </location>
</feature>
<proteinExistence type="inferred from homology"/>
<dbReference type="InterPro" id="IPR020846">
    <property type="entry name" value="MFS_dom"/>
</dbReference>
<evidence type="ECO:0000313" key="11">
    <source>
        <dbReference type="EMBL" id="QKZ16909.1"/>
    </source>
</evidence>
<feature type="transmembrane region" description="Helical" evidence="8">
    <location>
        <begin position="50"/>
        <end position="70"/>
    </location>
</feature>
<keyword evidence="3" id="KW-0813">Transport</keyword>
<comment type="subcellular location">
    <subcellularLocation>
        <location evidence="1">Cell membrane</location>
        <topology evidence="1">Multi-pass membrane protein</topology>
    </subcellularLocation>
</comment>
<reference evidence="10 12" key="1">
    <citation type="submission" date="2020-06" db="EMBL/GenBank/DDBJ databases">
        <title>Genome mining for natural products.</title>
        <authorList>
            <person name="Zhang B."/>
            <person name="Shi J."/>
            <person name="Ge H."/>
        </authorList>
    </citation>
    <scope>NUCLEOTIDE SEQUENCE [LARGE SCALE GENOMIC DNA]</scope>
    <source>
        <strain evidence="10 12">NA02069</strain>
    </source>
</reference>